<name>A0A402C883_RHOWR</name>
<dbReference type="EMBL" id="BHYM01000030">
    <property type="protein sequence ID" value="GCE39727.1"/>
    <property type="molecule type" value="Genomic_DNA"/>
</dbReference>
<evidence type="ECO:0000256" key="1">
    <source>
        <dbReference type="SAM" id="MobiDB-lite"/>
    </source>
</evidence>
<accession>A0A402C883</accession>
<sequence>MAQIGRDVTVVGGLPVGKQETREAAAEPGRSATPTASTRSGVRVSCSRNSRTARNGGRAEAGSAGSISPRPAMRVALRVVTSLS</sequence>
<dbReference type="AlphaFoldDB" id="A0A402C883"/>
<proteinExistence type="predicted"/>
<feature type="compositionally biased region" description="Polar residues" evidence="1">
    <location>
        <begin position="32"/>
        <end position="53"/>
    </location>
</feature>
<evidence type="ECO:0000313" key="2">
    <source>
        <dbReference type="EMBL" id="GCE39727.1"/>
    </source>
</evidence>
<protein>
    <submittedName>
        <fullName evidence="2">Uncharacterized protein</fullName>
    </submittedName>
</protein>
<gene>
    <name evidence="2" type="ORF">Rhow_003370</name>
</gene>
<evidence type="ECO:0000313" key="3">
    <source>
        <dbReference type="Proteomes" id="UP000287519"/>
    </source>
</evidence>
<reference evidence="2 3" key="1">
    <citation type="submission" date="2018-11" db="EMBL/GenBank/DDBJ databases">
        <title>Microbial catabolism of amino acid.</title>
        <authorList>
            <person name="Hibi M."/>
            <person name="Ogawa J."/>
        </authorList>
    </citation>
    <scope>NUCLEOTIDE SEQUENCE [LARGE SCALE GENOMIC DNA]</scope>
    <source>
        <strain evidence="2 3">C31-06</strain>
    </source>
</reference>
<dbReference type="Proteomes" id="UP000287519">
    <property type="component" value="Unassembled WGS sequence"/>
</dbReference>
<organism evidence="2 3">
    <name type="scientific">Rhodococcus wratislaviensis</name>
    <name type="common">Tsukamurella wratislaviensis</name>
    <dbReference type="NCBI Taxonomy" id="44752"/>
    <lineage>
        <taxon>Bacteria</taxon>
        <taxon>Bacillati</taxon>
        <taxon>Actinomycetota</taxon>
        <taxon>Actinomycetes</taxon>
        <taxon>Mycobacteriales</taxon>
        <taxon>Nocardiaceae</taxon>
        <taxon>Rhodococcus</taxon>
    </lineage>
</organism>
<keyword evidence="3" id="KW-1185">Reference proteome</keyword>
<comment type="caution">
    <text evidence="2">The sequence shown here is derived from an EMBL/GenBank/DDBJ whole genome shotgun (WGS) entry which is preliminary data.</text>
</comment>
<feature type="region of interest" description="Disordered" evidence="1">
    <location>
        <begin position="1"/>
        <end position="72"/>
    </location>
</feature>